<dbReference type="InterPro" id="IPR004839">
    <property type="entry name" value="Aminotransferase_I/II_large"/>
</dbReference>
<evidence type="ECO:0000256" key="1">
    <source>
        <dbReference type="ARBA" id="ARBA00022898"/>
    </source>
</evidence>
<dbReference type="PANTHER" id="PTHR43795:SF39">
    <property type="entry name" value="AMINOTRANSFERASE CLASS I_CLASSII DOMAIN-CONTAINING PROTEIN"/>
    <property type="match status" value="1"/>
</dbReference>
<reference evidence="4 5" key="1">
    <citation type="submission" date="2024-09" db="EMBL/GenBank/DDBJ databases">
        <authorList>
            <person name="Sun Q."/>
            <person name="Mori K."/>
        </authorList>
    </citation>
    <scope>NUCLEOTIDE SEQUENCE [LARGE SCALE GENOMIC DNA]</scope>
    <source>
        <strain evidence="4 5">CECT 7682</strain>
    </source>
</reference>
<evidence type="ECO:0000259" key="3">
    <source>
        <dbReference type="Pfam" id="PF00155"/>
    </source>
</evidence>
<organism evidence="4 5">
    <name type="scientific">Echinicola jeungdonensis</name>
    <dbReference type="NCBI Taxonomy" id="709343"/>
    <lineage>
        <taxon>Bacteria</taxon>
        <taxon>Pseudomonadati</taxon>
        <taxon>Bacteroidota</taxon>
        <taxon>Cytophagia</taxon>
        <taxon>Cytophagales</taxon>
        <taxon>Cyclobacteriaceae</taxon>
        <taxon>Echinicola</taxon>
    </lineage>
</organism>
<evidence type="ECO:0000313" key="4">
    <source>
        <dbReference type="EMBL" id="MFB9210923.1"/>
    </source>
</evidence>
<keyword evidence="2 4" id="KW-0032">Aminotransferase</keyword>
<dbReference type="PROSITE" id="PS00105">
    <property type="entry name" value="AA_TRANSFER_CLASS_1"/>
    <property type="match status" value="1"/>
</dbReference>
<comment type="similarity">
    <text evidence="2">Belongs to the class-I pyridoxal-phosphate-dependent aminotransferase family.</text>
</comment>
<dbReference type="EMBL" id="JBHMEW010000022">
    <property type="protein sequence ID" value="MFB9210923.1"/>
    <property type="molecule type" value="Genomic_DNA"/>
</dbReference>
<dbReference type="Proteomes" id="UP001589654">
    <property type="component" value="Unassembled WGS sequence"/>
</dbReference>
<dbReference type="Gene3D" id="3.40.640.10">
    <property type="entry name" value="Type I PLP-dependent aspartate aminotransferase-like (Major domain)"/>
    <property type="match status" value="1"/>
</dbReference>
<keyword evidence="1" id="KW-0663">Pyridoxal phosphate</keyword>
<dbReference type="PANTHER" id="PTHR43795">
    <property type="entry name" value="BIFUNCTIONAL ASPARTATE AMINOTRANSFERASE AND GLUTAMATE/ASPARTATE-PREPHENATE AMINOTRANSFERASE-RELATED"/>
    <property type="match status" value="1"/>
</dbReference>
<dbReference type="Pfam" id="PF00155">
    <property type="entry name" value="Aminotran_1_2"/>
    <property type="match status" value="1"/>
</dbReference>
<keyword evidence="2" id="KW-0808">Transferase</keyword>
<feature type="domain" description="Aminotransferase class I/classII large" evidence="3">
    <location>
        <begin position="69"/>
        <end position="429"/>
    </location>
</feature>
<dbReference type="InterPro" id="IPR015421">
    <property type="entry name" value="PyrdxlP-dep_Trfase_major"/>
</dbReference>
<dbReference type="InterPro" id="IPR015422">
    <property type="entry name" value="PyrdxlP-dep_Trfase_small"/>
</dbReference>
<protein>
    <recommendedName>
        <fullName evidence="2">Aminotransferase</fullName>
        <ecNumber evidence="2">2.6.1.-</ecNumber>
    </recommendedName>
</protein>
<dbReference type="InterPro" id="IPR004838">
    <property type="entry name" value="NHTrfase_class1_PyrdxlP-BS"/>
</dbReference>
<dbReference type="InterPro" id="IPR050478">
    <property type="entry name" value="Ethylene_sulfur-biosynth"/>
</dbReference>
<dbReference type="CDD" id="cd00609">
    <property type="entry name" value="AAT_like"/>
    <property type="match status" value="1"/>
</dbReference>
<evidence type="ECO:0000256" key="2">
    <source>
        <dbReference type="RuleBase" id="RU000481"/>
    </source>
</evidence>
<name>A0ABV5J2B3_9BACT</name>
<dbReference type="SUPFAM" id="SSF53383">
    <property type="entry name" value="PLP-dependent transferases"/>
    <property type="match status" value="1"/>
</dbReference>
<sequence length="445" mass="51047">MDTSNLSKRGIDAASSPIRIDFEYYFDALKNRYHKKENPNGSFPMNVAENNLCWNLLKNKIASITQEKPIPEWVAGYGNPSGVSSFREAVAEFLSDFLIGCKVDKDRLAFSAGLTSVIEVTSFILGNPGDVVVFPAPSYPVYTKDIGIFSGLERFDLITHTELDELKNGMLVSSKTLDKTLKNLQDKGKKFKILVITNPDNPTGGIYSKAQLEEIADWCIENKIHLIVNEIYGLSIINTEHPDISMDYQKKIEFYSFGKIMDKRKNPYLHYWYSFSKDFGISGFRVGLVHSFNKAFLQAYKNVNFSHSISNYTQWIMESVLEDKNFIKNYIQINQERITESYAVAASTMKELKIPYCPARGSLFVWFDLSEFLEEDTDKSQQQLWIDLYQNTGMLITPAEGFGHKKRGQFRLVYSFISKEEIKAAMERFSLFIHDKRGEVKHYAM</sequence>
<keyword evidence="5" id="KW-1185">Reference proteome</keyword>
<proteinExistence type="inferred from homology"/>
<dbReference type="GO" id="GO:0008483">
    <property type="term" value="F:transaminase activity"/>
    <property type="evidence" value="ECO:0007669"/>
    <property type="project" value="UniProtKB-KW"/>
</dbReference>
<accession>A0ABV5J2B3</accession>
<dbReference type="RefSeq" id="WP_290249115.1">
    <property type="nucleotide sequence ID" value="NZ_JAUFQT010000002.1"/>
</dbReference>
<dbReference type="Gene3D" id="3.90.1150.10">
    <property type="entry name" value="Aspartate Aminotransferase, domain 1"/>
    <property type="match status" value="1"/>
</dbReference>
<evidence type="ECO:0000313" key="5">
    <source>
        <dbReference type="Proteomes" id="UP001589654"/>
    </source>
</evidence>
<dbReference type="InterPro" id="IPR015424">
    <property type="entry name" value="PyrdxlP-dep_Trfase"/>
</dbReference>
<dbReference type="EC" id="2.6.1.-" evidence="2"/>
<gene>
    <name evidence="4" type="ORF">ACFFUR_03830</name>
</gene>
<comment type="caution">
    <text evidence="4">The sequence shown here is derived from an EMBL/GenBank/DDBJ whole genome shotgun (WGS) entry which is preliminary data.</text>
</comment>
<comment type="cofactor">
    <cofactor evidence="2">
        <name>pyridoxal 5'-phosphate</name>
        <dbReference type="ChEBI" id="CHEBI:597326"/>
    </cofactor>
</comment>
<dbReference type="PRINTS" id="PR00753">
    <property type="entry name" value="ACCSYNTHASE"/>
</dbReference>